<sequence>MANISHLGSGITNCPPPQQPSLLKRSLTAITRRRTKSTPTRVTTVPLVTDPLTVHRALSDGGGFGILPPVPNVPNPADPLLLSPFWNRGPVLARYRSPMDSNASPVGLENPPAATPQRASPRAVMELHPLPPSDVDPAVMTNFSSNPLPNKLDPPPKLSLLSKTRRSFFYHLNHFTPKAEGGYRPQ</sequence>
<reference evidence="2" key="1">
    <citation type="journal article" date="2020" name="Nat. Commun.">
        <title>Large-scale genome sequencing of mycorrhizal fungi provides insights into the early evolution of symbiotic traits.</title>
        <authorList>
            <person name="Miyauchi S."/>
            <person name="Kiss E."/>
            <person name="Kuo A."/>
            <person name="Drula E."/>
            <person name="Kohler A."/>
            <person name="Sanchez-Garcia M."/>
            <person name="Morin E."/>
            <person name="Andreopoulos B."/>
            <person name="Barry K.W."/>
            <person name="Bonito G."/>
            <person name="Buee M."/>
            <person name="Carver A."/>
            <person name="Chen C."/>
            <person name="Cichocki N."/>
            <person name="Clum A."/>
            <person name="Culley D."/>
            <person name="Crous P.W."/>
            <person name="Fauchery L."/>
            <person name="Girlanda M."/>
            <person name="Hayes R.D."/>
            <person name="Keri Z."/>
            <person name="LaButti K."/>
            <person name="Lipzen A."/>
            <person name="Lombard V."/>
            <person name="Magnuson J."/>
            <person name="Maillard F."/>
            <person name="Murat C."/>
            <person name="Nolan M."/>
            <person name="Ohm R.A."/>
            <person name="Pangilinan J."/>
            <person name="Pereira M.F."/>
            <person name="Perotto S."/>
            <person name="Peter M."/>
            <person name="Pfister S."/>
            <person name="Riley R."/>
            <person name="Sitrit Y."/>
            <person name="Stielow J.B."/>
            <person name="Szollosi G."/>
            <person name="Zifcakova L."/>
            <person name="Stursova M."/>
            <person name="Spatafora J.W."/>
            <person name="Tedersoo L."/>
            <person name="Vaario L.M."/>
            <person name="Yamada A."/>
            <person name="Yan M."/>
            <person name="Wang P."/>
            <person name="Xu J."/>
            <person name="Bruns T."/>
            <person name="Baldrian P."/>
            <person name="Vilgalys R."/>
            <person name="Dunand C."/>
            <person name="Henrissat B."/>
            <person name="Grigoriev I.V."/>
            <person name="Hibbett D."/>
            <person name="Nagy L.G."/>
            <person name="Martin F.M."/>
        </authorList>
    </citation>
    <scope>NUCLEOTIDE SEQUENCE</scope>
    <source>
        <strain evidence="2">UP504</strain>
    </source>
</reference>
<gene>
    <name evidence="2" type="ORF">BS47DRAFT_1399430</name>
</gene>
<dbReference type="EMBL" id="MU129109">
    <property type="protein sequence ID" value="KAF9506475.1"/>
    <property type="molecule type" value="Genomic_DNA"/>
</dbReference>
<proteinExistence type="predicted"/>
<feature type="region of interest" description="Disordered" evidence="1">
    <location>
        <begin position="101"/>
        <end position="120"/>
    </location>
</feature>
<dbReference type="Proteomes" id="UP000886523">
    <property type="component" value="Unassembled WGS sequence"/>
</dbReference>
<feature type="region of interest" description="Disordered" evidence="1">
    <location>
        <begin position="1"/>
        <end position="20"/>
    </location>
</feature>
<evidence type="ECO:0000313" key="2">
    <source>
        <dbReference type="EMBL" id="KAF9506475.1"/>
    </source>
</evidence>
<keyword evidence="3" id="KW-1185">Reference proteome</keyword>
<accession>A0A9P6AJJ0</accession>
<organism evidence="2 3">
    <name type="scientific">Hydnum rufescens UP504</name>
    <dbReference type="NCBI Taxonomy" id="1448309"/>
    <lineage>
        <taxon>Eukaryota</taxon>
        <taxon>Fungi</taxon>
        <taxon>Dikarya</taxon>
        <taxon>Basidiomycota</taxon>
        <taxon>Agaricomycotina</taxon>
        <taxon>Agaricomycetes</taxon>
        <taxon>Cantharellales</taxon>
        <taxon>Hydnaceae</taxon>
        <taxon>Hydnum</taxon>
    </lineage>
</organism>
<comment type="caution">
    <text evidence="2">The sequence shown here is derived from an EMBL/GenBank/DDBJ whole genome shotgun (WGS) entry which is preliminary data.</text>
</comment>
<dbReference type="AlphaFoldDB" id="A0A9P6AJJ0"/>
<evidence type="ECO:0000256" key="1">
    <source>
        <dbReference type="SAM" id="MobiDB-lite"/>
    </source>
</evidence>
<protein>
    <submittedName>
        <fullName evidence="2">Uncharacterized protein</fullName>
    </submittedName>
</protein>
<name>A0A9P6AJJ0_9AGAM</name>
<evidence type="ECO:0000313" key="3">
    <source>
        <dbReference type="Proteomes" id="UP000886523"/>
    </source>
</evidence>